<feature type="compositionally biased region" description="Basic and acidic residues" evidence="1">
    <location>
        <begin position="568"/>
        <end position="593"/>
    </location>
</feature>
<dbReference type="Proteomes" id="UP000284403">
    <property type="component" value="Unassembled WGS sequence"/>
</dbReference>
<feature type="region of interest" description="Disordered" evidence="1">
    <location>
        <begin position="313"/>
        <end position="337"/>
    </location>
</feature>
<feature type="compositionally biased region" description="Low complexity" evidence="1">
    <location>
        <begin position="218"/>
        <end position="239"/>
    </location>
</feature>
<feature type="compositionally biased region" description="Basic and acidic residues" evidence="1">
    <location>
        <begin position="82"/>
        <end position="92"/>
    </location>
</feature>
<feature type="compositionally biased region" description="Basic and acidic residues" evidence="1">
    <location>
        <begin position="513"/>
        <end position="526"/>
    </location>
</feature>
<feature type="compositionally biased region" description="Acidic residues" evidence="1">
    <location>
        <begin position="527"/>
        <end position="541"/>
    </location>
</feature>
<feature type="compositionally biased region" description="Basic and acidic residues" evidence="1">
    <location>
        <begin position="468"/>
        <end position="481"/>
    </location>
</feature>
<evidence type="ECO:0000313" key="3">
    <source>
        <dbReference type="Proteomes" id="UP000284403"/>
    </source>
</evidence>
<sequence>MRGVGAVAPPMRHGPLFLDGHSRRAEEQLAFQDKYHDRMARLTGGGADENYAAWGLDEPRGGLREPAPDYWAEYAKKLEHSGLPRLGDDSSRAKAAAQTQSPPPRGSFDSPPDMRPSPGRWETYSATKSPARLPEESVLHRLDWLAQEKSEPNSTEVIDLLREVEEVLEHEGSQRRDESRVEVRSPLTGASATSCLPASRLHDPGRPMGVPPAPPIPTKAATVSNTTTNKNNNMDANLTSTSRCRTAPPATTPTAAPSFQHVSQGASSGAPLQGADWSQVSRCQQMEWYRTYYAWMMYYAQYYGSLLASQQQQHQHQQKEKEKVLHKNSNKQQTNLKELSREYKKLALEVERLSQSFWSHASAKESASTQSPCRDKMQRKGRRRPPPLHPGEDEYTLYRSDRGHSSLLVPSHYSDSAPPDDEEEGPILAQTTPAAAASKAGLGPRARLRRDSLGRRGELARGASQLDAPEKVKAFYGRRSDMPWLPPQRQSPDANHAPLAPRPTGRDISWLYKYEESEAEKKSRSDTDEEGAWGRDDEEQTSDPPLSQEGGSALPPSSSRYDFQGPGRQKEGRSSVYERRRRELEQEKPRWCF</sequence>
<name>A0A422NTN6_9TRYP</name>
<gene>
    <name evidence="2" type="ORF">Tco025E_07085</name>
</gene>
<comment type="caution">
    <text evidence="2">The sequence shown here is derived from an EMBL/GenBank/DDBJ whole genome shotgun (WGS) entry which is preliminary data.</text>
</comment>
<evidence type="ECO:0000313" key="2">
    <source>
        <dbReference type="EMBL" id="RNF08828.1"/>
    </source>
</evidence>
<feature type="region of interest" description="Disordered" evidence="1">
    <location>
        <begin position="169"/>
        <end position="276"/>
    </location>
</feature>
<dbReference type="EMBL" id="MKKU01000526">
    <property type="protein sequence ID" value="RNF08828.1"/>
    <property type="molecule type" value="Genomic_DNA"/>
</dbReference>
<evidence type="ECO:0000256" key="1">
    <source>
        <dbReference type="SAM" id="MobiDB-lite"/>
    </source>
</evidence>
<feature type="region of interest" description="Disordered" evidence="1">
    <location>
        <begin position="82"/>
        <end position="132"/>
    </location>
</feature>
<dbReference type="RefSeq" id="XP_029225917.1">
    <property type="nucleotide sequence ID" value="XM_029373952.1"/>
</dbReference>
<protein>
    <submittedName>
        <fullName evidence="2">Uncharacterized protein</fullName>
    </submittedName>
</protein>
<accession>A0A422NTN6</accession>
<feature type="compositionally biased region" description="Low complexity" evidence="1">
    <location>
        <begin position="428"/>
        <end position="445"/>
    </location>
</feature>
<feature type="region of interest" description="Disordered" evidence="1">
    <location>
        <begin position="360"/>
        <end position="593"/>
    </location>
</feature>
<feature type="compositionally biased region" description="Basic and acidic residues" evidence="1">
    <location>
        <begin position="169"/>
        <end position="183"/>
    </location>
</feature>
<keyword evidence="3" id="KW-1185">Reference proteome</keyword>
<reference evidence="2 3" key="1">
    <citation type="journal article" date="2018" name="BMC Genomics">
        <title>Genomic comparison of Trypanosoma conorhini and Trypanosoma rangeli to Trypanosoma cruzi strains of high and low virulence.</title>
        <authorList>
            <person name="Bradwell K.R."/>
            <person name="Koparde V.N."/>
            <person name="Matveyev A.V."/>
            <person name="Serrano M.G."/>
            <person name="Alves J.M."/>
            <person name="Parikh H."/>
            <person name="Huang B."/>
            <person name="Lee V."/>
            <person name="Espinosa-Alvarez O."/>
            <person name="Ortiz P.A."/>
            <person name="Costa-Martins A.G."/>
            <person name="Teixeira M.M."/>
            <person name="Buck G.A."/>
        </authorList>
    </citation>
    <scope>NUCLEOTIDE SEQUENCE [LARGE SCALE GENOMIC DNA]</scope>
    <source>
        <strain evidence="2 3">025E</strain>
    </source>
</reference>
<feature type="compositionally biased region" description="Low complexity" evidence="1">
    <location>
        <begin position="246"/>
        <end position="257"/>
    </location>
</feature>
<proteinExistence type="predicted"/>
<feature type="region of interest" description="Disordered" evidence="1">
    <location>
        <begin position="47"/>
        <end position="66"/>
    </location>
</feature>
<feature type="compositionally biased region" description="Basic and acidic residues" evidence="1">
    <location>
        <begin position="57"/>
        <end position="66"/>
    </location>
</feature>
<dbReference type="GeneID" id="40320696"/>
<dbReference type="AlphaFoldDB" id="A0A422NTN6"/>
<dbReference type="OrthoDB" id="250171at2759"/>
<feature type="compositionally biased region" description="Polar residues" evidence="1">
    <location>
        <begin position="360"/>
        <end position="372"/>
    </location>
</feature>
<organism evidence="2 3">
    <name type="scientific">Trypanosoma conorhini</name>
    <dbReference type="NCBI Taxonomy" id="83891"/>
    <lineage>
        <taxon>Eukaryota</taxon>
        <taxon>Discoba</taxon>
        <taxon>Euglenozoa</taxon>
        <taxon>Kinetoplastea</taxon>
        <taxon>Metakinetoplastina</taxon>
        <taxon>Trypanosomatida</taxon>
        <taxon>Trypanosomatidae</taxon>
        <taxon>Trypanosoma</taxon>
    </lineage>
</organism>
<feature type="compositionally biased region" description="Basic and acidic residues" evidence="1">
    <location>
        <begin position="449"/>
        <end position="459"/>
    </location>
</feature>